<dbReference type="Proteomes" id="UP001396898">
    <property type="component" value="Unassembled WGS sequence"/>
</dbReference>
<feature type="compositionally biased region" description="Basic and acidic residues" evidence="1">
    <location>
        <begin position="370"/>
        <end position="381"/>
    </location>
</feature>
<evidence type="ECO:0000313" key="2">
    <source>
        <dbReference type="EMBL" id="KAK8009322.1"/>
    </source>
</evidence>
<sequence>MPPGLERFPKFFKLPYDVRYKIWKDLIFVPGIHFLKFEANRTPLRRPPLDNDSDRDDDDDAESSQNLRRHPRQRQGYTTPVYSATLMPIFPLPAADMSYYITAQKHLTMLSLSCGEAAELVSRATHKHGCLILDNARLISLADSNDVICIDYPDLSWARHLGSWANKLNQLQLNAVRCLAVKYHPEWDDEERRRCRLCGMIHGSSKPQIHHHLYEFAALFKNLERFYFVDYHTIRRSDSKDLSQLSQDALRWPGPSSSHGISGGGQTFLSGGRTYYELDPQDWQLNSKVFRKLDWVKAEYLNYCKEHPEKHSRPDKVKFWVLGCEWDYEQLEYRQNAAHLAKTRNPRRTAHKRRTARLTDVTKMMEKMGLDGEKTSSRDFEQPDGLPVEFGGDSESTYKFEFSVSTKKDRVARQSDNGESDKKD</sequence>
<feature type="compositionally biased region" description="Acidic residues" evidence="1">
    <location>
        <begin position="51"/>
        <end position="62"/>
    </location>
</feature>
<name>A0ABR1RFD0_9PEZI</name>
<dbReference type="EMBL" id="JAQQWI010000016">
    <property type="protein sequence ID" value="KAK8009322.1"/>
    <property type="molecule type" value="Genomic_DNA"/>
</dbReference>
<organism evidence="2 3">
    <name type="scientific">Apiospora marii</name>
    <dbReference type="NCBI Taxonomy" id="335849"/>
    <lineage>
        <taxon>Eukaryota</taxon>
        <taxon>Fungi</taxon>
        <taxon>Dikarya</taxon>
        <taxon>Ascomycota</taxon>
        <taxon>Pezizomycotina</taxon>
        <taxon>Sordariomycetes</taxon>
        <taxon>Xylariomycetidae</taxon>
        <taxon>Amphisphaeriales</taxon>
        <taxon>Apiosporaceae</taxon>
        <taxon>Apiospora</taxon>
    </lineage>
</organism>
<gene>
    <name evidence="2" type="ORF">PG991_011873</name>
</gene>
<evidence type="ECO:0000256" key="1">
    <source>
        <dbReference type="SAM" id="MobiDB-lite"/>
    </source>
</evidence>
<accession>A0ABR1RFD0</accession>
<feature type="region of interest" description="Disordered" evidence="1">
    <location>
        <begin position="370"/>
        <end position="424"/>
    </location>
</feature>
<comment type="caution">
    <text evidence="2">The sequence shown here is derived from an EMBL/GenBank/DDBJ whole genome shotgun (WGS) entry which is preliminary data.</text>
</comment>
<keyword evidence="3" id="KW-1185">Reference proteome</keyword>
<evidence type="ECO:0000313" key="3">
    <source>
        <dbReference type="Proteomes" id="UP001396898"/>
    </source>
</evidence>
<reference evidence="2 3" key="1">
    <citation type="submission" date="2023-01" db="EMBL/GenBank/DDBJ databases">
        <title>Analysis of 21 Apiospora genomes using comparative genomics revels a genus with tremendous synthesis potential of carbohydrate active enzymes and secondary metabolites.</title>
        <authorList>
            <person name="Sorensen T."/>
        </authorList>
    </citation>
    <scope>NUCLEOTIDE SEQUENCE [LARGE SCALE GENOMIC DNA]</scope>
    <source>
        <strain evidence="2 3">CBS 20057</strain>
    </source>
</reference>
<proteinExistence type="predicted"/>
<feature type="region of interest" description="Disordered" evidence="1">
    <location>
        <begin position="45"/>
        <end position="74"/>
    </location>
</feature>
<protein>
    <submittedName>
        <fullName evidence="2">Uncharacterized protein</fullName>
    </submittedName>
</protein>